<protein>
    <submittedName>
        <fullName evidence="1">Ctr copper transporter family protein</fullName>
    </submittedName>
</protein>
<gene>
    <name evidence="1" type="ORF">N7449_007906</name>
</gene>
<reference evidence="1" key="2">
    <citation type="journal article" date="2023" name="IMA Fungus">
        <title>Comparative genomic study of the Penicillium genus elucidates a diverse pangenome and 15 lateral gene transfer events.</title>
        <authorList>
            <person name="Petersen C."/>
            <person name="Sorensen T."/>
            <person name="Nielsen M.R."/>
            <person name="Sondergaard T.E."/>
            <person name="Sorensen J.L."/>
            <person name="Fitzpatrick D.A."/>
            <person name="Frisvad J.C."/>
            <person name="Nielsen K.L."/>
        </authorList>
    </citation>
    <scope>NUCLEOTIDE SEQUENCE</scope>
    <source>
        <strain evidence="1">IBT 20477</strain>
    </source>
</reference>
<sequence length="140" mass="14582">MTAYTKDPAAPNLVLAVDTVPAASLFPRFAGLSTGYVVASTNLGRRAIADLDFSTQDTVAIGELATASATVAVNYTGPVVVITGEQDAVGCFVNPIVRGHCGRGDASKPAQVRYLFPSASTFSFFVPEGVGHDINFHYGV</sequence>
<evidence type="ECO:0000313" key="2">
    <source>
        <dbReference type="Proteomes" id="UP001150942"/>
    </source>
</evidence>
<reference evidence="1" key="1">
    <citation type="submission" date="2022-11" db="EMBL/GenBank/DDBJ databases">
        <authorList>
            <person name="Petersen C."/>
        </authorList>
    </citation>
    <scope>NUCLEOTIDE SEQUENCE</scope>
    <source>
        <strain evidence="1">IBT 20477</strain>
    </source>
</reference>
<dbReference type="OrthoDB" id="190201at2759"/>
<comment type="caution">
    <text evidence="1">The sequence shown here is derived from an EMBL/GenBank/DDBJ whole genome shotgun (WGS) entry which is preliminary data.</text>
</comment>
<evidence type="ECO:0000313" key="1">
    <source>
        <dbReference type="EMBL" id="KAJ5197427.1"/>
    </source>
</evidence>
<organism evidence="1 2">
    <name type="scientific">Penicillium cf. viridicatum</name>
    <dbReference type="NCBI Taxonomy" id="2972119"/>
    <lineage>
        <taxon>Eukaryota</taxon>
        <taxon>Fungi</taxon>
        <taxon>Dikarya</taxon>
        <taxon>Ascomycota</taxon>
        <taxon>Pezizomycotina</taxon>
        <taxon>Eurotiomycetes</taxon>
        <taxon>Eurotiomycetidae</taxon>
        <taxon>Eurotiales</taxon>
        <taxon>Aspergillaceae</taxon>
        <taxon>Penicillium</taxon>
    </lineage>
</organism>
<dbReference type="Proteomes" id="UP001150942">
    <property type="component" value="Unassembled WGS sequence"/>
</dbReference>
<keyword evidence="2" id="KW-1185">Reference proteome</keyword>
<dbReference type="AlphaFoldDB" id="A0A9W9JK49"/>
<accession>A0A9W9JK49</accession>
<dbReference type="EMBL" id="JAPQKQ010000005">
    <property type="protein sequence ID" value="KAJ5197427.1"/>
    <property type="molecule type" value="Genomic_DNA"/>
</dbReference>
<proteinExistence type="predicted"/>
<name>A0A9W9JK49_9EURO</name>